<evidence type="ECO:0000313" key="3">
    <source>
        <dbReference type="Proteomes" id="UP000199382"/>
    </source>
</evidence>
<evidence type="ECO:0000256" key="1">
    <source>
        <dbReference type="SAM" id="MobiDB-lite"/>
    </source>
</evidence>
<dbReference type="Gene3D" id="3.40.50.970">
    <property type="match status" value="1"/>
</dbReference>
<evidence type="ECO:0000313" key="2">
    <source>
        <dbReference type="EMBL" id="SDK73158.1"/>
    </source>
</evidence>
<organism evidence="2 3">
    <name type="scientific">Aliiruegeria lutimaris</name>
    <dbReference type="NCBI Taxonomy" id="571298"/>
    <lineage>
        <taxon>Bacteria</taxon>
        <taxon>Pseudomonadati</taxon>
        <taxon>Pseudomonadota</taxon>
        <taxon>Alphaproteobacteria</taxon>
        <taxon>Rhodobacterales</taxon>
        <taxon>Roseobacteraceae</taxon>
        <taxon>Aliiruegeria</taxon>
    </lineage>
</organism>
<proteinExistence type="predicted"/>
<sequence>MKHGKIVANPAAHAPVTKTLRPALFARYADLANLRHDYPLVLVDFGEGRPLVRPLSRIIDGTLRLVAPKDLTGEAMRQQLLQLEADIRRRVLAGEEARLSDFWRDCTAEMIRAKGEGPFGGLDNNFEIARKRLPYDGLVIGCNGETPAKVLRHAWSAKQAAKARRFRRVVDSLILRLSDILKSDHMKSDEAHGAEALEAAMGATADGSIDFGALSAVLERARPEDRLPVDRVARIRDALQVLKGQPFYGPGRASDTTPCKRDPYNYTFDTCSAALDAYRDRLPDVLAFTKALTVAELEVENKYRPELHDQILARFDESDMSAEQINMLPSALVCLRDGETVSAETARSFEALACGLPITVLVQVDDLLGPTSPEPPVNSFGAGTARLAAMAMGLNNAFVCQTSSAHINRMIDGLERGMRYEGPALFSIYSGATPNVPDVEPYILSAAATEARAFPSFTYDPSAGSDWASRFSLAGNPEAEKDWPVHEVVYENAKGERQTETLAFTFADFAICDSRYTRFCHLSDACEDALDRVSAAEWLTCVPDTDPTRSPCVRVIDPENQLFSVVVDTKIAEAASRCIDAWRRLQELAGINNSHSRRALAEERLKREATSTQQAAAPAAKAVEADAKPVEKPAVPEPAAPVESATSDGAAWIETPRCTTCNECVQTNDKLFAYNENMQAYVADPDGGTYRQLVEAAESCQVSIIHPGLPRNPDEPDLPELIERAAAFN</sequence>
<feature type="region of interest" description="Disordered" evidence="1">
    <location>
        <begin position="624"/>
        <end position="643"/>
    </location>
</feature>
<keyword evidence="3" id="KW-1185">Reference proteome</keyword>
<dbReference type="EMBL" id="FNEK01000051">
    <property type="protein sequence ID" value="SDK73158.1"/>
    <property type="molecule type" value="Genomic_DNA"/>
</dbReference>
<dbReference type="Gene3D" id="3.30.70.20">
    <property type="match status" value="1"/>
</dbReference>
<dbReference type="RefSeq" id="WP_093161120.1">
    <property type="nucleotide sequence ID" value="NZ_FNEK01000051.1"/>
</dbReference>
<reference evidence="2 3" key="1">
    <citation type="submission" date="2016-10" db="EMBL/GenBank/DDBJ databases">
        <authorList>
            <person name="de Groot N.N."/>
        </authorList>
    </citation>
    <scope>NUCLEOTIDE SEQUENCE [LARGE SCALE GENOMIC DNA]</scope>
    <source>
        <strain evidence="2 3">DSM 25294</strain>
    </source>
</reference>
<dbReference type="AlphaFoldDB" id="A0A1G9EAQ3"/>
<protein>
    <submittedName>
        <fullName evidence="2">4Fe-4S single cluster domain of Ferredoxin I</fullName>
    </submittedName>
</protein>
<dbReference type="Pfam" id="PF13370">
    <property type="entry name" value="Fer4_13"/>
    <property type="match status" value="1"/>
</dbReference>
<dbReference type="InterPro" id="IPR029061">
    <property type="entry name" value="THDP-binding"/>
</dbReference>
<dbReference type="OrthoDB" id="9794954at2"/>
<dbReference type="SUPFAM" id="SSF52518">
    <property type="entry name" value="Thiamin diphosphate-binding fold (THDP-binding)"/>
    <property type="match status" value="1"/>
</dbReference>
<accession>A0A1G9EAQ3</accession>
<name>A0A1G9EAQ3_9RHOB</name>
<dbReference type="Proteomes" id="UP000199382">
    <property type="component" value="Unassembled WGS sequence"/>
</dbReference>
<dbReference type="STRING" id="571298.SAMN04488026_105126"/>
<gene>
    <name evidence="2" type="ORF">SAMN04488026_105126</name>
</gene>